<dbReference type="Pfam" id="PF04444">
    <property type="entry name" value="Dioxygenase_N"/>
    <property type="match status" value="1"/>
</dbReference>
<dbReference type="STRING" id="341454.A0A4S2MQV5"/>
<keyword evidence="5" id="KW-0560">Oxidoreductase</keyword>
<keyword evidence="3" id="KW-0479">Metal-binding</keyword>
<protein>
    <submittedName>
        <fullName evidence="10">Aromatic compound dioxygenase</fullName>
    </submittedName>
</protein>
<keyword evidence="11" id="KW-1185">Reference proteome</keyword>
<dbReference type="Proteomes" id="UP000298138">
    <property type="component" value="Unassembled WGS sequence"/>
</dbReference>
<dbReference type="EMBL" id="ML220131">
    <property type="protein sequence ID" value="TGZ79525.1"/>
    <property type="molecule type" value="Genomic_DNA"/>
</dbReference>
<proteinExistence type="inferred from homology"/>
<dbReference type="GO" id="GO:0018576">
    <property type="term" value="F:catechol 1,2-dioxygenase activity"/>
    <property type="evidence" value="ECO:0007669"/>
    <property type="project" value="InterPro"/>
</dbReference>
<dbReference type="InterPro" id="IPR007535">
    <property type="entry name" value="Catechol_dOase_N"/>
</dbReference>
<evidence type="ECO:0000256" key="7">
    <source>
        <dbReference type="SAM" id="MobiDB-lite"/>
    </source>
</evidence>
<accession>A0A4S2MQV5</accession>
<feature type="region of interest" description="Disordered" evidence="7">
    <location>
        <begin position="1"/>
        <end position="22"/>
    </location>
</feature>
<keyword evidence="4 10" id="KW-0223">Dioxygenase</keyword>
<dbReference type="InParanoid" id="A0A4S2MQV5"/>
<dbReference type="InterPro" id="IPR039390">
    <property type="entry name" value="1_2-HQD/HQD"/>
</dbReference>
<dbReference type="InterPro" id="IPR050770">
    <property type="entry name" value="Intradiol_RC_Dioxygenase"/>
</dbReference>
<sequence length="324" mass="36375">MSAAAPQHTDETPAFNGQPPADFPIDRSLKIYEETLKDEFTNNVINAMGPATAPRTREIFTSLIRHLHAFAREVNLLTPEWFYGINQLNKMGQMSDEKRNEAVLVSDVVGLEALVDHITQAHILHTSHGATPSAILGPFYRENSPRYPNGGDIVQKHFEGEETALVHGRVIDIHTKQPLAGVTIEVWHTAPNGLYEQQDPEQPEFNLRGTVVSDEDGRYAFKCLKPTSYPIPYDGPAGDILQAQGRHPMRPGHIHWRVTKPGYGSLITQIYDRQDKYTYNDSVFGVKDELVVDFVECKTGEAKWELVYDITLSLDKETAKLQGL</sequence>
<evidence type="ECO:0000313" key="10">
    <source>
        <dbReference type="EMBL" id="TGZ79525.1"/>
    </source>
</evidence>
<evidence type="ECO:0000256" key="2">
    <source>
        <dbReference type="ARBA" id="ARBA00007825"/>
    </source>
</evidence>
<evidence type="ECO:0000259" key="8">
    <source>
        <dbReference type="Pfam" id="PF00775"/>
    </source>
</evidence>
<dbReference type="CDD" id="cd03461">
    <property type="entry name" value="1_2-HQD"/>
    <property type="match status" value="1"/>
</dbReference>
<dbReference type="InterPro" id="IPR015889">
    <property type="entry name" value="Intradiol_dOase_core"/>
</dbReference>
<dbReference type="Gene3D" id="2.60.130.10">
    <property type="entry name" value="Aromatic compound dioxygenase"/>
    <property type="match status" value="1"/>
</dbReference>
<dbReference type="OrthoDB" id="5238185at2759"/>
<feature type="domain" description="Intradiol ring-cleavage dioxygenases" evidence="8">
    <location>
        <begin position="137"/>
        <end position="312"/>
    </location>
</feature>
<evidence type="ECO:0000259" key="9">
    <source>
        <dbReference type="Pfam" id="PF04444"/>
    </source>
</evidence>
<evidence type="ECO:0000256" key="3">
    <source>
        <dbReference type="ARBA" id="ARBA00022723"/>
    </source>
</evidence>
<dbReference type="GO" id="GO:0009712">
    <property type="term" value="P:catechol-containing compound metabolic process"/>
    <property type="evidence" value="ECO:0007669"/>
    <property type="project" value="InterPro"/>
</dbReference>
<feature type="domain" description="Catechol dioxygenase N-terminal" evidence="9">
    <location>
        <begin position="54"/>
        <end position="122"/>
    </location>
</feature>
<dbReference type="PANTHER" id="PTHR33711">
    <property type="entry name" value="DIOXYGENASE, PUTATIVE (AFU_ORTHOLOGUE AFUA_2G02910)-RELATED"/>
    <property type="match status" value="1"/>
</dbReference>
<comment type="cofactor">
    <cofactor evidence="1">
        <name>Fe(3+)</name>
        <dbReference type="ChEBI" id="CHEBI:29034"/>
    </cofactor>
</comment>
<evidence type="ECO:0000256" key="4">
    <source>
        <dbReference type="ARBA" id="ARBA00022964"/>
    </source>
</evidence>
<evidence type="ECO:0000313" key="11">
    <source>
        <dbReference type="Proteomes" id="UP000298138"/>
    </source>
</evidence>
<dbReference type="AlphaFoldDB" id="A0A4S2MQV5"/>
<name>A0A4S2MQV5_9PEZI</name>
<comment type="similarity">
    <text evidence="2">Belongs to the intradiol ring-cleavage dioxygenase family.</text>
</comment>
<evidence type="ECO:0000256" key="5">
    <source>
        <dbReference type="ARBA" id="ARBA00023002"/>
    </source>
</evidence>
<dbReference type="PANTHER" id="PTHR33711:SF7">
    <property type="entry name" value="INTRADIOL RING-CLEAVAGE DIOXYGENASES DOMAIN-CONTAINING PROTEIN-RELATED"/>
    <property type="match status" value="1"/>
</dbReference>
<reference evidence="10 11" key="1">
    <citation type="submission" date="2019-04" db="EMBL/GenBank/DDBJ databases">
        <title>Comparative genomics and transcriptomics to analyze fruiting body development in filamentous ascomycetes.</title>
        <authorList>
            <consortium name="DOE Joint Genome Institute"/>
            <person name="Lutkenhaus R."/>
            <person name="Traeger S."/>
            <person name="Breuer J."/>
            <person name="Kuo A."/>
            <person name="Lipzen A."/>
            <person name="Pangilinan J."/>
            <person name="Dilworth D."/>
            <person name="Sandor L."/>
            <person name="Poggeler S."/>
            <person name="Barry K."/>
            <person name="Grigoriev I.V."/>
            <person name="Nowrousian M."/>
        </authorList>
    </citation>
    <scope>NUCLEOTIDE SEQUENCE [LARGE SCALE GENOMIC DNA]</scope>
    <source>
        <strain evidence="10 11">CBS 389.68</strain>
    </source>
</reference>
<gene>
    <name evidence="10" type="ORF">EX30DRAFT_308794</name>
</gene>
<evidence type="ECO:0000256" key="1">
    <source>
        <dbReference type="ARBA" id="ARBA00001965"/>
    </source>
</evidence>
<dbReference type="GO" id="GO:0008199">
    <property type="term" value="F:ferric iron binding"/>
    <property type="evidence" value="ECO:0007669"/>
    <property type="project" value="InterPro"/>
</dbReference>
<dbReference type="InterPro" id="IPR000627">
    <property type="entry name" value="Intradiol_dOase_C"/>
</dbReference>
<dbReference type="Pfam" id="PF00775">
    <property type="entry name" value="Dioxygenase_C"/>
    <property type="match status" value="1"/>
</dbReference>
<evidence type="ECO:0000256" key="6">
    <source>
        <dbReference type="ARBA" id="ARBA00023004"/>
    </source>
</evidence>
<keyword evidence="6" id="KW-0408">Iron</keyword>
<dbReference type="SUPFAM" id="SSF49482">
    <property type="entry name" value="Aromatic compound dioxygenase"/>
    <property type="match status" value="1"/>
</dbReference>
<organism evidence="10 11">
    <name type="scientific">Ascodesmis nigricans</name>
    <dbReference type="NCBI Taxonomy" id="341454"/>
    <lineage>
        <taxon>Eukaryota</taxon>
        <taxon>Fungi</taxon>
        <taxon>Dikarya</taxon>
        <taxon>Ascomycota</taxon>
        <taxon>Pezizomycotina</taxon>
        <taxon>Pezizomycetes</taxon>
        <taxon>Pezizales</taxon>
        <taxon>Ascodesmidaceae</taxon>
        <taxon>Ascodesmis</taxon>
    </lineage>
</organism>